<dbReference type="InterPro" id="IPR001387">
    <property type="entry name" value="Cro/C1-type_HTH"/>
</dbReference>
<evidence type="ECO:0000313" key="3">
    <source>
        <dbReference type="Proteomes" id="UP000483004"/>
    </source>
</evidence>
<dbReference type="RefSeq" id="WP_151540086.1">
    <property type="nucleotide sequence ID" value="NZ_WBMR01000024.1"/>
</dbReference>
<reference evidence="2 3" key="1">
    <citation type="submission" date="2019-09" db="EMBL/GenBank/DDBJ databases">
        <title>Actinomadura physcomitrii sp. nov., a novel actinomycete isolated from moss [Physcomitrium sphaericum (Ludw) Fuernr].</title>
        <authorList>
            <person name="Liu C."/>
            <person name="Zhuang X."/>
        </authorList>
    </citation>
    <scope>NUCLEOTIDE SEQUENCE [LARGE SCALE GENOMIC DNA]</scope>
    <source>
        <strain evidence="2 3">CYP1-1B</strain>
    </source>
</reference>
<dbReference type="GO" id="GO:0003677">
    <property type="term" value="F:DNA binding"/>
    <property type="evidence" value="ECO:0007669"/>
    <property type="project" value="InterPro"/>
</dbReference>
<dbReference type="SUPFAM" id="SSF47413">
    <property type="entry name" value="lambda repressor-like DNA-binding domains"/>
    <property type="match status" value="1"/>
</dbReference>
<dbReference type="Pfam" id="PF19054">
    <property type="entry name" value="DUF5753"/>
    <property type="match status" value="1"/>
</dbReference>
<feature type="domain" description="HTH cro/C1-type" evidence="1">
    <location>
        <begin position="20"/>
        <end position="56"/>
    </location>
</feature>
<keyword evidence="3" id="KW-1185">Reference proteome</keyword>
<name>A0A6L3VWW4_9ACTN</name>
<dbReference type="CDD" id="cd00093">
    <property type="entry name" value="HTH_XRE"/>
    <property type="match status" value="1"/>
</dbReference>
<dbReference type="AlphaFoldDB" id="A0A6L3VWW4"/>
<dbReference type="EMBL" id="WBMR01000024">
    <property type="protein sequence ID" value="KAB2383633.1"/>
    <property type="molecule type" value="Genomic_DNA"/>
</dbReference>
<dbReference type="Pfam" id="PF01381">
    <property type="entry name" value="HTH_3"/>
    <property type="match status" value="1"/>
</dbReference>
<dbReference type="InterPro" id="IPR010982">
    <property type="entry name" value="Lambda_DNA-bd_dom_sf"/>
</dbReference>
<dbReference type="OrthoDB" id="3355929at2"/>
<evidence type="ECO:0000313" key="2">
    <source>
        <dbReference type="EMBL" id="KAB2383633.1"/>
    </source>
</evidence>
<comment type="caution">
    <text evidence="2">The sequence shown here is derived from an EMBL/GenBank/DDBJ whole genome shotgun (WGS) entry which is preliminary data.</text>
</comment>
<dbReference type="SMART" id="SM00530">
    <property type="entry name" value="HTH_XRE"/>
    <property type="match status" value="1"/>
</dbReference>
<evidence type="ECO:0000259" key="1">
    <source>
        <dbReference type="PROSITE" id="PS50943"/>
    </source>
</evidence>
<protein>
    <submittedName>
        <fullName evidence="2">Helix-turn-helix transcriptional regulator</fullName>
    </submittedName>
</protein>
<dbReference type="InterPro" id="IPR043917">
    <property type="entry name" value="DUF5753"/>
</dbReference>
<dbReference type="Proteomes" id="UP000483004">
    <property type="component" value="Unassembled WGS sequence"/>
</dbReference>
<dbReference type="PROSITE" id="PS50943">
    <property type="entry name" value="HTH_CROC1"/>
    <property type="match status" value="1"/>
</dbReference>
<proteinExistence type="predicted"/>
<sequence length="269" mass="30537">MVRQSPDPDVSLYALIAYYLRFLRLKHDMTQDEVGKIIGCTKSQVSKYEGGTRQIDEREADILDQLWDTGGILTILLRYAKLGVDPNWSEKLRRYQRNASVLRIYYNNVIPMPFQTEGYARSLLTAGHDARLVDDVERAVAKRMEHQEAMLADDPAIWAVLDEVALRPMAEAAVMEEQRDLLLKLSLLRHVSIRVIPEKALPYIGVDGGFSCFELPRGLRVAFAGTSLNVGRVIEDQVEAARVAVRFEKIAAQACSEVQSREWISRMRT</sequence>
<dbReference type="Gene3D" id="1.10.260.40">
    <property type="entry name" value="lambda repressor-like DNA-binding domains"/>
    <property type="match status" value="1"/>
</dbReference>
<accession>A0A6L3VWW4</accession>
<gene>
    <name evidence="2" type="ORF">F9B16_11930</name>
</gene>
<organism evidence="2 3">
    <name type="scientific">Actinomadura montaniterrae</name>
    <dbReference type="NCBI Taxonomy" id="1803903"/>
    <lineage>
        <taxon>Bacteria</taxon>
        <taxon>Bacillati</taxon>
        <taxon>Actinomycetota</taxon>
        <taxon>Actinomycetes</taxon>
        <taxon>Streptosporangiales</taxon>
        <taxon>Thermomonosporaceae</taxon>
        <taxon>Actinomadura</taxon>
    </lineage>
</organism>